<dbReference type="GeneID" id="64981529"/>
<evidence type="ECO:0000313" key="1">
    <source>
        <dbReference type="EMBL" id="MDN4533559.1"/>
    </source>
</evidence>
<accession>A0AAP8PPX4</accession>
<name>A0AAP8PPX4_9STAP</name>
<dbReference type="Proteomes" id="UP000242470">
    <property type="component" value="Unassembled WGS sequence"/>
</dbReference>
<evidence type="ECO:0008006" key="4">
    <source>
        <dbReference type="Google" id="ProtNLM"/>
    </source>
</evidence>
<dbReference type="EMBL" id="JAUHQC010000011">
    <property type="protein sequence ID" value="MDN4533559.1"/>
    <property type="molecule type" value="Genomic_DNA"/>
</dbReference>
<comment type="caution">
    <text evidence="2">The sequence shown here is derived from an EMBL/GenBank/DDBJ whole genome shotgun (WGS) entry which is preliminary data.</text>
</comment>
<gene>
    <name evidence="2" type="ORF">CD158_04495</name>
    <name evidence="1" type="ORF">QYH67_08285</name>
</gene>
<dbReference type="EMBL" id="PPQW01000021">
    <property type="protein sequence ID" value="PNZ68030.1"/>
    <property type="molecule type" value="Genomic_DNA"/>
</dbReference>
<organism evidence="2 3">
    <name type="scientific">Staphylococcus auricularis</name>
    <dbReference type="NCBI Taxonomy" id="29379"/>
    <lineage>
        <taxon>Bacteria</taxon>
        <taxon>Bacillati</taxon>
        <taxon>Bacillota</taxon>
        <taxon>Bacilli</taxon>
        <taxon>Bacillales</taxon>
        <taxon>Staphylococcaceae</taxon>
        <taxon>Staphylococcus</taxon>
    </lineage>
</organism>
<evidence type="ECO:0000313" key="2">
    <source>
        <dbReference type="EMBL" id="PNZ68030.1"/>
    </source>
</evidence>
<dbReference type="AlphaFoldDB" id="A0AAP8PPX4"/>
<dbReference type="RefSeq" id="WP_059107530.1">
    <property type="nucleotide sequence ID" value="NZ_AP024589.1"/>
</dbReference>
<dbReference type="Proteomes" id="UP001171687">
    <property type="component" value="Unassembled WGS sequence"/>
</dbReference>
<reference evidence="1" key="2">
    <citation type="submission" date="2023-07" db="EMBL/GenBank/DDBJ databases">
        <title>Evaluation of the beneficial properties of pineapple isolates.</title>
        <authorList>
            <person name="Adefiranye O."/>
        </authorList>
    </citation>
    <scope>NUCLEOTIDE SEQUENCE</scope>
    <source>
        <strain evidence="1">PAPLE_T1</strain>
    </source>
</reference>
<evidence type="ECO:0000313" key="3">
    <source>
        <dbReference type="Proteomes" id="UP000242470"/>
    </source>
</evidence>
<sequence length="120" mass="12979">MILRYATNLRVAKDLYEAAKPKLQGDENVIDNFVNEFDLPQKAVPLAGIIEALAAGSFALSFLNKNVSRLGSIFTLSVLSVAALKHFQAGHGKEGADHALRLMGLASLSFADTFCEKNNK</sequence>
<proteinExistence type="predicted"/>
<reference evidence="2 3" key="1">
    <citation type="submission" date="2017-08" db="EMBL/GenBank/DDBJ databases">
        <title>Draft genome sequences of 64 type strains of genus Staph aureus.</title>
        <authorList>
            <person name="Cole K."/>
            <person name="Golubchik T."/>
            <person name="Russell J."/>
            <person name="Foster D."/>
            <person name="Llewelyn M."/>
            <person name="Wilson D."/>
            <person name="Crook D."/>
            <person name="Paul J."/>
        </authorList>
    </citation>
    <scope>NUCLEOTIDE SEQUENCE [LARGE SCALE GENOMIC DNA]</scope>
    <source>
        <strain evidence="2 3">NCTC 12101</strain>
    </source>
</reference>
<protein>
    <recommendedName>
        <fullName evidence="4">DoxX family protein</fullName>
    </recommendedName>
</protein>